<dbReference type="AlphaFoldDB" id="A0AAD4N3Q4"/>
<keyword evidence="2" id="KW-0694">RNA-binding</keyword>
<comment type="function">
    <text evidence="2">Decapping enzyme for NAD-capped RNAs: specifically hydrolyzes the nicotinamide adenine dinucleotide (NAD) cap from a subset of RNAs by removing the entire NAD moiety from the 5'-end of an NAD-capped RNA.</text>
</comment>
<sequence>MATQKRQKIEGNSLSMDSLSAHPLNVPSQSAMPFSCPTVIGEFCLNQAREMNLGRADIRYLCETFVTSDSQQPNIKLDLNIGFSTVIEKKGSEGIKMLLRWIQLMGPPKSSLRKLETETKMKRETTMDKRAKMMCYWGHKFEGSPETSAPVNTCNEFCAMFKAAIGVREENFRIIYGAEIDCISPTNNEGIINKVELQPVDQLPKNWSKSWEYNKCLTFIHAFLKRIKNILDNLPEGEVILAERRPKSYEFVYQFVDRNNPEYDILDHEFRQHFS</sequence>
<evidence type="ECO:0000313" key="5">
    <source>
        <dbReference type="Proteomes" id="UP001201812"/>
    </source>
</evidence>
<protein>
    <recommendedName>
        <fullName evidence="2">Decapping nuclease</fullName>
        <ecNumber evidence="2">3.6.1.-</ecNumber>
    </recommendedName>
</protein>
<dbReference type="InterPro" id="IPR039039">
    <property type="entry name" value="RAI1-like_fam"/>
</dbReference>
<accession>A0AAD4N3Q4</accession>
<comment type="cofactor">
    <cofactor evidence="2">
        <name>a divalent metal cation</name>
        <dbReference type="ChEBI" id="CHEBI:60240"/>
    </cofactor>
</comment>
<comment type="similarity">
    <text evidence="1 2">Belongs to the DXO/Dom3Z family.</text>
</comment>
<proteinExistence type="inferred from homology"/>
<keyword evidence="2" id="KW-0540">Nuclease</keyword>
<keyword evidence="2" id="KW-0378">Hydrolase</keyword>
<keyword evidence="2" id="KW-0547">Nucleotide-binding</keyword>
<dbReference type="GO" id="GO:0005634">
    <property type="term" value="C:nucleus"/>
    <property type="evidence" value="ECO:0007669"/>
    <property type="project" value="UniProtKB-SubCell"/>
</dbReference>
<evidence type="ECO:0000256" key="1">
    <source>
        <dbReference type="ARBA" id="ARBA00006562"/>
    </source>
</evidence>
<dbReference type="GO" id="GO:0004518">
    <property type="term" value="F:nuclease activity"/>
    <property type="evidence" value="ECO:0007669"/>
    <property type="project" value="UniProtKB-KW"/>
</dbReference>
<comment type="subcellular location">
    <subcellularLocation>
        <location evidence="2">Nucleus</location>
    </subcellularLocation>
</comment>
<dbReference type="EC" id="3.6.1.-" evidence="2"/>
<keyword evidence="2" id="KW-0479">Metal-binding</keyword>
<keyword evidence="5" id="KW-1185">Reference proteome</keyword>
<reference evidence="4" key="1">
    <citation type="submission" date="2022-01" db="EMBL/GenBank/DDBJ databases">
        <title>Genome Sequence Resource for Two Populations of Ditylenchus destructor, the Migratory Endoparasitic Phytonematode.</title>
        <authorList>
            <person name="Zhang H."/>
            <person name="Lin R."/>
            <person name="Xie B."/>
        </authorList>
    </citation>
    <scope>NUCLEOTIDE SEQUENCE</scope>
    <source>
        <strain evidence="4">BazhouSP</strain>
    </source>
</reference>
<dbReference type="PANTHER" id="PTHR12395:SF9">
    <property type="entry name" value="DECAPPING AND EXORIBONUCLEASE PROTEIN"/>
    <property type="match status" value="1"/>
</dbReference>
<organism evidence="4 5">
    <name type="scientific">Ditylenchus destructor</name>
    <dbReference type="NCBI Taxonomy" id="166010"/>
    <lineage>
        <taxon>Eukaryota</taxon>
        <taxon>Metazoa</taxon>
        <taxon>Ecdysozoa</taxon>
        <taxon>Nematoda</taxon>
        <taxon>Chromadorea</taxon>
        <taxon>Rhabditida</taxon>
        <taxon>Tylenchina</taxon>
        <taxon>Tylenchomorpha</taxon>
        <taxon>Sphaerularioidea</taxon>
        <taxon>Anguinidae</taxon>
        <taxon>Anguininae</taxon>
        <taxon>Ditylenchus</taxon>
    </lineage>
</organism>
<dbReference type="GO" id="GO:0000166">
    <property type="term" value="F:nucleotide binding"/>
    <property type="evidence" value="ECO:0007669"/>
    <property type="project" value="UniProtKB-KW"/>
</dbReference>
<comment type="caution">
    <text evidence="4">The sequence shown here is derived from an EMBL/GenBank/DDBJ whole genome shotgun (WGS) entry which is preliminary data.</text>
</comment>
<dbReference type="GO" id="GO:0046872">
    <property type="term" value="F:metal ion binding"/>
    <property type="evidence" value="ECO:0007669"/>
    <property type="project" value="UniProtKB-KW"/>
</dbReference>
<gene>
    <name evidence="4" type="ORF">DdX_08826</name>
</gene>
<dbReference type="Pfam" id="PF08652">
    <property type="entry name" value="RAI1"/>
    <property type="match status" value="1"/>
</dbReference>
<evidence type="ECO:0000259" key="3">
    <source>
        <dbReference type="Pfam" id="PF08652"/>
    </source>
</evidence>
<dbReference type="GO" id="GO:0005829">
    <property type="term" value="C:cytosol"/>
    <property type="evidence" value="ECO:0007669"/>
    <property type="project" value="TreeGrafter"/>
</dbReference>
<dbReference type="GO" id="GO:0034353">
    <property type="term" value="F:mRNA 5'-diphosphatase activity"/>
    <property type="evidence" value="ECO:0007669"/>
    <property type="project" value="TreeGrafter"/>
</dbReference>
<keyword evidence="2" id="KW-0539">Nucleus</keyword>
<dbReference type="GO" id="GO:0003723">
    <property type="term" value="F:RNA binding"/>
    <property type="evidence" value="ECO:0007669"/>
    <property type="project" value="UniProtKB-KW"/>
</dbReference>
<dbReference type="GO" id="GO:0000956">
    <property type="term" value="P:nuclear-transcribed mRNA catabolic process"/>
    <property type="evidence" value="ECO:0007669"/>
    <property type="project" value="TreeGrafter"/>
</dbReference>
<dbReference type="GO" id="GO:0110155">
    <property type="term" value="P:NAD-cap decapping"/>
    <property type="evidence" value="ECO:0007669"/>
    <property type="project" value="TreeGrafter"/>
</dbReference>
<evidence type="ECO:0000313" key="4">
    <source>
        <dbReference type="EMBL" id="KAI1713942.1"/>
    </source>
</evidence>
<dbReference type="Proteomes" id="UP001201812">
    <property type="component" value="Unassembled WGS sequence"/>
</dbReference>
<dbReference type="InterPro" id="IPR013961">
    <property type="entry name" value="RAI1"/>
</dbReference>
<evidence type="ECO:0000256" key="2">
    <source>
        <dbReference type="RuleBase" id="RU367113"/>
    </source>
</evidence>
<feature type="domain" description="RAI1-like" evidence="3">
    <location>
        <begin position="113"/>
        <end position="189"/>
    </location>
</feature>
<name>A0AAD4N3Q4_9BILA</name>
<dbReference type="EMBL" id="JAKKPZ010000014">
    <property type="protein sequence ID" value="KAI1713942.1"/>
    <property type="molecule type" value="Genomic_DNA"/>
</dbReference>
<dbReference type="PANTHER" id="PTHR12395">
    <property type="entry name" value="DOM-3 RELATED"/>
    <property type="match status" value="1"/>
</dbReference>